<dbReference type="AlphaFoldDB" id="A0A8J2IA22"/>
<sequence length="579" mass="61706">MGALFKTFATCAFILSGATAAPTNDASFITRSLGLTVDLGYASYKGYQNSATSLRIWKGIRYAAPPTGSLRWKAPQGPAKVDTIYNATTFAPACPQAYPAVPNAPFIPGNEDCLFLNVYAPSDAKTLPVLVWIHGGGYGFGDGMQDMSEIIAANRNGFVAVTIQYRLGAFGFLSSSEVKSKGVVNAGILDMAFALGWVQKYITKFGGDPAKVTVSGESAGAGGVLLLGIAKNGSLGTSLFQNSIAASPYLPAQYDYNATFPTQRYQDFASQAGCAGSSDVVACLRNKDSTTLQQANVAVTSASVYGTWAFLPVTDFTAITSRPSIALQQKRVNGKNILVGNNANEGALFVPPIIATLDDLKAWLRQEFPTFTTDDIQHVLDAYPSTDGPVNPSDLEFATNGLGPATAVNVSQIATGQQQRANNILAEATFICPSYWLNNAYSGSSRTSYHYQYSVPFASHTDDIPGYFGPATANQSPSFALAFRQIWGNFIKTGNPSVPADPVLKNFPTWQEGQVAKMVSLNTTGGTPYEVTTQFGATVTQFSDPGLQNDFDAVNAYTWEGGRGRRCEFWSSVAGRVSI</sequence>
<dbReference type="PROSITE" id="PS00122">
    <property type="entry name" value="CARBOXYLESTERASE_B_1"/>
    <property type="match status" value="1"/>
</dbReference>
<comment type="similarity">
    <text evidence="1 3">Belongs to the type-B carboxylesterase/lipase family.</text>
</comment>
<dbReference type="OrthoDB" id="408631at2759"/>
<dbReference type="InterPro" id="IPR019826">
    <property type="entry name" value="Carboxylesterase_B_AS"/>
</dbReference>
<evidence type="ECO:0000256" key="1">
    <source>
        <dbReference type="ARBA" id="ARBA00005964"/>
    </source>
</evidence>
<proteinExistence type="inferred from homology"/>
<organism evidence="5 6">
    <name type="scientific">Alternaria atra</name>
    <dbReference type="NCBI Taxonomy" id="119953"/>
    <lineage>
        <taxon>Eukaryota</taxon>
        <taxon>Fungi</taxon>
        <taxon>Dikarya</taxon>
        <taxon>Ascomycota</taxon>
        <taxon>Pezizomycotina</taxon>
        <taxon>Dothideomycetes</taxon>
        <taxon>Pleosporomycetidae</taxon>
        <taxon>Pleosporales</taxon>
        <taxon>Pleosporineae</taxon>
        <taxon>Pleosporaceae</taxon>
        <taxon>Alternaria</taxon>
        <taxon>Alternaria sect. Ulocladioides</taxon>
    </lineage>
</organism>
<dbReference type="PANTHER" id="PTHR11559">
    <property type="entry name" value="CARBOXYLESTERASE"/>
    <property type="match status" value="1"/>
</dbReference>
<reference evidence="5" key="1">
    <citation type="submission" date="2021-05" db="EMBL/GenBank/DDBJ databases">
        <authorList>
            <person name="Stam R."/>
        </authorList>
    </citation>
    <scope>NUCLEOTIDE SEQUENCE</scope>
    <source>
        <strain evidence="5">CS162</strain>
    </source>
</reference>
<dbReference type="InterPro" id="IPR050309">
    <property type="entry name" value="Type-B_Carboxylest/Lipase"/>
</dbReference>
<dbReference type="GeneID" id="67022048"/>
<feature type="domain" description="Carboxylesterase type B" evidence="4">
    <location>
        <begin position="49"/>
        <end position="517"/>
    </location>
</feature>
<feature type="signal peptide" evidence="3">
    <location>
        <begin position="1"/>
        <end position="20"/>
    </location>
</feature>
<feature type="chain" id="PRO_5035339410" description="Carboxylic ester hydrolase" evidence="3">
    <location>
        <begin position="21"/>
        <end position="579"/>
    </location>
</feature>
<keyword evidence="6" id="KW-1185">Reference proteome</keyword>
<evidence type="ECO:0000256" key="3">
    <source>
        <dbReference type="RuleBase" id="RU361235"/>
    </source>
</evidence>
<dbReference type="InterPro" id="IPR002018">
    <property type="entry name" value="CarbesteraseB"/>
</dbReference>
<dbReference type="SUPFAM" id="SSF53474">
    <property type="entry name" value="alpha/beta-Hydrolases"/>
    <property type="match status" value="1"/>
</dbReference>
<evidence type="ECO:0000313" key="6">
    <source>
        <dbReference type="Proteomes" id="UP000676310"/>
    </source>
</evidence>
<name>A0A8J2IA22_9PLEO</name>
<dbReference type="Pfam" id="PF00135">
    <property type="entry name" value="COesterase"/>
    <property type="match status" value="1"/>
</dbReference>
<dbReference type="InterPro" id="IPR019819">
    <property type="entry name" value="Carboxylesterase_B_CS"/>
</dbReference>
<evidence type="ECO:0000259" key="4">
    <source>
        <dbReference type="Pfam" id="PF00135"/>
    </source>
</evidence>
<gene>
    <name evidence="5" type="ORF">ALTATR162_LOCUS9789</name>
</gene>
<evidence type="ECO:0000313" key="5">
    <source>
        <dbReference type="EMBL" id="CAG5181648.1"/>
    </source>
</evidence>
<accession>A0A8J2IA22</accession>
<dbReference type="PROSITE" id="PS00941">
    <property type="entry name" value="CARBOXYLESTERASE_B_2"/>
    <property type="match status" value="1"/>
</dbReference>
<dbReference type="EC" id="3.1.1.-" evidence="3"/>
<dbReference type="RefSeq" id="XP_043173360.1">
    <property type="nucleotide sequence ID" value="XM_043317425.1"/>
</dbReference>
<dbReference type="GO" id="GO:0016787">
    <property type="term" value="F:hydrolase activity"/>
    <property type="evidence" value="ECO:0007669"/>
    <property type="project" value="UniProtKB-KW"/>
</dbReference>
<evidence type="ECO:0000256" key="2">
    <source>
        <dbReference type="ARBA" id="ARBA00022801"/>
    </source>
</evidence>
<keyword evidence="3" id="KW-0732">Signal</keyword>
<keyword evidence="2 3" id="KW-0378">Hydrolase</keyword>
<comment type="caution">
    <text evidence="5">The sequence shown here is derived from an EMBL/GenBank/DDBJ whole genome shotgun (WGS) entry which is preliminary data.</text>
</comment>
<dbReference type="Proteomes" id="UP000676310">
    <property type="component" value="Unassembled WGS sequence"/>
</dbReference>
<protein>
    <recommendedName>
        <fullName evidence="3">Carboxylic ester hydrolase</fullName>
        <ecNumber evidence="3">3.1.1.-</ecNumber>
    </recommendedName>
</protein>
<dbReference type="InterPro" id="IPR029058">
    <property type="entry name" value="AB_hydrolase_fold"/>
</dbReference>
<dbReference type="EMBL" id="CAJRGZ010000026">
    <property type="protein sequence ID" value="CAG5181648.1"/>
    <property type="molecule type" value="Genomic_DNA"/>
</dbReference>
<dbReference type="Gene3D" id="3.40.50.1820">
    <property type="entry name" value="alpha/beta hydrolase"/>
    <property type="match status" value="1"/>
</dbReference>